<evidence type="ECO:0000313" key="4">
    <source>
        <dbReference type="Proteomes" id="UP001564408"/>
    </source>
</evidence>
<dbReference type="Proteomes" id="UP001564408">
    <property type="component" value="Unassembled WGS sequence"/>
</dbReference>
<reference evidence="3 4" key="1">
    <citation type="submission" date="2024-05" db="EMBL/GenBank/DDBJ databases">
        <title>Genome Sequence and Characterization of the New Strain Purple Sulfur Bacterium of Genus Thioalkalicoccus.</title>
        <authorList>
            <person name="Bryantseva I.A."/>
            <person name="Kyndt J.A."/>
            <person name="Imhoff J.F."/>
        </authorList>
    </citation>
    <scope>NUCLEOTIDE SEQUENCE [LARGE SCALE GENOMIC DNA]</scope>
    <source>
        <strain evidence="3 4">Um2</strain>
    </source>
</reference>
<feature type="signal peptide" evidence="2">
    <location>
        <begin position="1"/>
        <end position="31"/>
    </location>
</feature>
<evidence type="ECO:0000313" key="3">
    <source>
        <dbReference type="EMBL" id="MEY6431949.1"/>
    </source>
</evidence>
<feature type="chain" id="PRO_5044971330" evidence="2">
    <location>
        <begin position="32"/>
        <end position="394"/>
    </location>
</feature>
<dbReference type="Pfam" id="PF04966">
    <property type="entry name" value="OprB"/>
    <property type="match status" value="1"/>
</dbReference>
<dbReference type="InterPro" id="IPR007049">
    <property type="entry name" value="Carb-sel_porin_OprB"/>
</dbReference>
<dbReference type="RefSeq" id="WP_369666330.1">
    <property type="nucleotide sequence ID" value="NZ_JBDKXB010000005.1"/>
</dbReference>
<proteinExistence type="inferred from homology"/>
<organism evidence="3 4">
    <name type="scientific">Thioalkalicoccus limnaeus</name>
    <dbReference type="NCBI Taxonomy" id="120681"/>
    <lineage>
        <taxon>Bacteria</taxon>
        <taxon>Pseudomonadati</taxon>
        <taxon>Pseudomonadota</taxon>
        <taxon>Gammaproteobacteria</taxon>
        <taxon>Chromatiales</taxon>
        <taxon>Chromatiaceae</taxon>
        <taxon>Thioalkalicoccus</taxon>
    </lineage>
</organism>
<sequence>MSKKPPRLPRPTTVSAAITATLLLGAGSANAFDINDQLSIGGILAAAGQCQDVSARLPGADFDADATLDRYGNECRGGMPVQVEIDFQPNDHHQIFLALGWAVDNGLNEVSPFRLAPWAADLEADVEDINGSSRDYLLQAWYRYTHKLADDDHLSGTFGIIDSTGYLDHNEYANDEYTQFMNEAFVNAPIFNLPSYDAGVAVEAGFGAFSLNAVGMNINENDDGHNYNFWGMQAGWHPQFEFGTGNYRAIITGSSSAFLSPEEDAPGKRESLLSWGLSFDQAVGDFLGLFLRLAWQDTDAAVDYEALYSGGVNVAGAAWGRPNDNIGLGYAYLDGGNTEVRNTNVFEGYYRATLNDYVALTADIQYMSDKLVQDDPQQRDPEGWIFGLRLTAEF</sequence>
<comment type="caution">
    <text evidence="3">The sequence shown here is derived from an EMBL/GenBank/DDBJ whole genome shotgun (WGS) entry which is preliminary data.</text>
</comment>
<keyword evidence="2" id="KW-0732">Signal</keyword>
<dbReference type="Gene3D" id="2.40.160.180">
    <property type="entry name" value="Carbohydrate-selective porin OprB"/>
    <property type="match status" value="1"/>
</dbReference>
<accession>A0ABV4BDP7</accession>
<gene>
    <name evidence="3" type="ORF">ABC977_05940</name>
</gene>
<dbReference type="EMBL" id="JBDKXB010000005">
    <property type="protein sequence ID" value="MEY6431949.1"/>
    <property type="molecule type" value="Genomic_DNA"/>
</dbReference>
<evidence type="ECO:0000256" key="1">
    <source>
        <dbReference type="ARBA" id="ARBA00008769"/>
    </source>
</evidence>
<keyword evidence="4" id="KW-1185">Reference proteome</keyword>
<protein>
    <submittedName>
        <fullName evidence="3">Carbohydrate porin</fullName>
    </submittedName>
</protein>
<name>A0ABV4BDP7_9GAMM</name>
<comment type="similarity">
    <text evidence="1 2">Belongs to the OprB family.</text>
</comment>
<dbReference type="InterPro" id="IPR038673">
    <property type="entry name" value="OprB_sf"/>
</dbReference>
<evidence type="ECO:0000256" key="2">
    <source>
        <dbReference type="RuleBase" id="RU363072"/>
    </source>
</evidence>